<feature type="region of interest" description="Disordered" evidence="3">
    <location>
        <begin position="165"/>
        <end position="187"/>
    </location>
</feature>
<sequence length="201" mass="21478">MSAAPVNDDALAEPLRSRWSPTFFDDTQALDRAQVTTLLQAARWAPSAGNSQPWVFLVAERGSGTRAALEEHLSRGNAWVRRPAVVLLGCTQVGPDPAAPPSGKPAKDPAYAHHDLGQAAAHVTLQARAMGLDAHQFSGFDKDAVAAALGLPDHVRLLTGIAVGHRGDPAAAPEAEREREAKPRTRKPLDEVALVRWGEAW</sequence>
<evidence type="ECO:0000259" key="4">
    <source>
        <dbReference type="Pfam" id="PF00881"/>
    </source>
</evidence>
<dbReference type="PANTHER" id="PTHR43673">
    <property type="entry name" value="NAD(P)H NITROREDUCTASE YDGI-RELATED"/>
    <property type="match status" value="1"/>
</dbReference>
<proteinExistence type="inferred from homology"/>
<gene>
    <name evidence="5" type="primary">drgA</name>
    <name evidence="5" type="ORF">ENKNEFLB_00070</name>
</gene>
<dbReference type="SUPFAM" id="SSF55469">
    <property type="entry name" value="FMN-dependent nitroreductase-like"/>
    <property type="match status" value="1"/>
</dbReference>
<evidence type="ECO:0000313" key="5">
    <source>
        <dbReference type="EMBL" id="QVT77705.1"/>
    </source>
</evidence>
<keyword evidence="2" id="KW-0560">Oxidoreductase</keyword>
<dbReference type="Gene3D" id="3.40.109.10">
    <property type="entry name" value="NADH Oxidase"/>
    <property type="match status" value="1"/>
</dbReference>
<dbReference type="CDD" id="cd02138">
    <property type="entry name" value="TdsD-like"/>
    <property type="match status" value="1"/>
</dbReference>
<reference evidence="5 6" key="1">
    <citation type="submission" date="2021-05" db="EMBL/GenBank/DDBJ databases">
        <title>Complete genome of Nocardioides aquaticus KCTC 9944T isolated from meromictic and hypersaline Ekho Lake, Antarctica.</title>
        <authorList>
            <person name="Hwang K."/>
            <person name="Kim K.M."/>
            <person name="Choe H."/>
        </authorList>
    </citation>
    <scope>NUCLEOTIDE SEQUENCE [LARGE SCALE GENOMIC DNA]</scope>
    <source>
        <strain evidence="5 6">KCTC 9944</strain>
    </source>
</reference>
<dbReference type="Proteomes" id="UP000679307">
    <property type="component" value="Chromosome"/>
</dbReference>
<dbReference type="RefSeq" id="WP_214057385.1">
    <property type="nucleotide sequence ID" value="NZ_BAAAHS010000035.1"/>
</dbReference>
<feature type="compositionally biased region" description="Basic and acidic residues" evidence="3">
    <location>
        <begin position="174"/>
        <end position="187"/>
    </location>
</feature>
<name>A0ABX8ECV1_9ACTN</name>
<dbReference type="InterPro" id="IPR029479">
    <property type="entry name" value="Nitroreductase"/>
</dbReference>
<protein>
    <submittedName>
        <fullName evidence="5">Protein DrgA</fullName>
    </submittedName>
</protein>
<dbReference type="InterPro" id="IPR000415">
    <property type="entry name" value="Nitroreductase-like"/>
</dbReference>
<dbReference type="PANTHER" id="PTHR43673:SF10">
    <property type="entry name" value="NADH DEHYDROGENASE_NAD(P)H NITROREDUCTASE XCC3605-RELATED"/>
    <property type="match status" value="1"/>
</dbReference>
<accession>A0ABX8ECV1</accession>
<evidence type="ECO:0000256" key="2">
    <source>
        <dbReference type="ARBA" id="ARBA00023002"/>
    </source>
</evidence>
<organism evidence="5 6">
    <name type="scientific">Nocardioides aquaticus</name>
    <dbReference type="NCBI Taxonomy" id="160826"/>
    <lineage>
        <taxon>Bacteria</taxon>
        <taxon>Bacillati</taxon>
        <taxon>Actinomycetota</taxon>
        <taxon>Actinomycetes</taxon>
        <taxon>Propionibacteriales</taxon>
        <taxon>Nocardioidaceae</taxon>
        <taxon>Nocardioides</taxon>
    </lineage>
</organism>
<keyword evidence="6" id="KW-1185">Reference proteome</keyword>
<dbReference type="EMBL" id="CP075371">
    <property type="protein sequence ID" value="QVT77705.1"/>
    <property type="molecule type" value="Genomic_DNA"/>
</dbReference>
<feature type="domain" description="Nitroreductase" evidence="4">
    <location>
        <begin position="15"/>
        <end position="85"/>
    </location>
</feature>
<comment type="similarity">
    <text evidence="1">Belongs to the nitroreductase family.</text>
</comment>
<evidence type="ECO:0000256" key="1">
    <source>
        <dbReference type="ARBA" id="ARBA00007118"/>
    </source>
</evidence>
<dbReference type="Pfam" id="PF00881">
    <property type="entry name" value="Nitroreductase"/>
    <property type="match status" value="1"/>
</dbReference>
<evidence type="ECO:0000313" key="6">
    <source>
        <dbReference type="Proteomes" id="UP000679307"/>
    </source>
</evidence>
<evidence type="ECO:0000256" key="3">
    <source>
        <dbReference type="SAM" id="MobiDB-lite"/>
    </source>
</evidence>